<sequence length="615" mass="68138">MSSVLRLIIAFGLCFLPAKALPSTTMPGTHCPTLEVSDGKARQSLMHYVCYHTSPPGDPAYQAQSPAELPTDLTWTPARGNDLVFTQTDSVYWIQLDLQNSAAKTGFWYLRLSYPLLDDVTFWQSGASEHARVATGDRHSFDSRPVDYRYFLLPVTLEQGQSRTITLRIKSSGALNVPLSLVSADQAIAQSNRFTMTHGMFYGALLVLALFNLLLFLSSRTIYYLHCAFYITTMGMFMFAMGGFANQYLWPDSPNLANNVIPISLALCALAMLLFSRSFLEAGQNTWADRTMTTQVWISVGFLSLTMILPYSLTIAMNTVLGIAVISSMMAIAVVRCRQGYQPAVWYLTAWVAMLAGVLIYALAAFGHITHFLATEAMMQTAVGGQVVLLNYAMVQRWRLLNEKLLAVEHNARTELESKVHERTAQLRNTMKELEQANRQLAVLSMNDSLTGLSNRRHMDNRLSELHAEALRTGHPLTIALIDADHFKKINDTWGHSFGDNFLQMIAEILKQHVKRPRDMAVRFGGEEFALLLPDTDCSGAKRVCEAILSEVRKSQLETPEGGTAAITLSAGIASLAPGESTADLFKRADKALYQAKASGRDRINLAEKPVLSEA</sequence>
<keyword evidence="4" id="KW-0732">Signal</keyword>
<dbReference type="Gene3D" id="2.60.40.2380">
    <property type="match status" value="1"/>
</dbReference>
<dbReference type="EC" id="2.7.7.65" evidence="1"/>
<feature type="transmembrane region" description="Helical" evidence="3">
    <location>
        <begin position="296"/>
        <end position="313"/>
    </location>
</feature>
<feature type="signal peptide" evidence="4">
    <location>
        <begin position="1"/>
        <end position="20"/>
    </location>
</feature>
<feature type="transmembrane region" description="Helical" evidence="3">
    <location>
        <begin position="319"/>
        <end position="337"/>
    </location>
</feature>
<keyword evidence="3" id="KW-0472">Membrane</keyword>
<evidence type="ECO:0000313" key="7">
    <source>
        <dbReference type="Proteomes" id="UP000663555"/>
    </source>
</evidence>
<dbReference type="InterPro" id="IPR029787">
    <property type="entry name" value="Nucleotide_cyclase"/>
</dbReference>
<feature type="chain" id="PRO_5046601993" description="diguanylate cyclase" evidence="4">
    <location>
        <begin position="21"/>
        <end position="615"/>
    </location>
</feature>
<accession>A0ABX7MR49</accession>
<proteinExistence type="predicted"/>
<dbReference type="NCBIfam" id="TIGR00254">
    <property type="entry name" value="GGDEF"/>
    <property type="match status" value="1"/>
</dbReference>
<protein>
    <recommendedName>
        <fullName evidence="1">diguanylate cyclase</fullName>
        <ecNumber evidence="1">2.7.7.65</ecNumber>
    </recommendedName>
</protein>
<dbReference type="EMBL" id="CP071247">
    <property type="protein sequence ID" value="QSP93581.1"/>
    <property type="molecule type" value="Genomic_DNA"/>
</dbReference>
<feature type="transmembrane region" description="Helical" evidence="3">
    <location>
        <begin position="229"/>
        <end position="250"/>
    </location>
</feature>
<evidence type="ECO:0000259" key="5">
    <source>
        <dbReference type="PROSITE" id="PS50887"/>
    </source>
</evidence>
<dbReference type="SUPFAM" id="SSF55073">
    <property type="entry name" value="Nucleotide cyclase"/>
    <property type="match status" value="1"/>
</dbReference>
<dbReference type="InterPro" id="IPR043128">
    <property type="entry name" value="Rev_trsase/Diguanyl_cyclase"/>
</dbReference>
<keyword evidence="7" id="KW-1185">Reference proteome</keyword>
<organism evidence="6 7">
    <name type="scientific">Marinobacter salinisoli</name>
    <dbReference type="NCBI Taxonomy" id="2769486"/>
    <lineage>
        <taxon>Bacteria</taxon>
        <taxon>Pseudomonadati</taxon>
        <taxon>Pseudomonadota</taxon>
        <taxon>Gammaproteobacteria</taxon>
        <taxon>Pseudomonadales</taxon>
        <taxon>Marinobacteraceae</taxon>
        <taxon>Marinobacter</taxon>
    </lineage>
</organism>
<dbReference type="RefSeq" id="WP_206642804.1">
    <property type="nucleotide sequence ID" value="NZ_CP071247.1"/>
</dbReference>
<evidence type="ECO:0000256" key="2">
    <source>
        <dbReference type="SAM" id="Coils"/>
    </source>
</evidence>
<dbReference type="InterPro" id="IPR050469">
    <property type="entry name" value="Diguanylate_Cyclase"/>
</dbReference>
<evidence type="ECO:0000313" key="6">
    <source>
        <dbReference type="EMBL" id="QSP93581.1"/>
    </source>
</evidence>
<dbReference type="Pfam" id="PF07696">
    <property type="entry name" value="7TMR-DISMED2"/>
    <property type="match status" value="1"/>
</dbReference>
<dbReference type="InterPro" id="IPR011623">
    <property type="entry name" value="7TMR_DISM_rcpt_extracell_dom1"/>
</dbReference>
<dbReference type="Gene3D" id="3.30.70.270">
    <property type="match status" value="1"/>
</dbReference>
<dbReference type="SMART" id="SM00267">
    <property type="entry name" value="GGDEF"/>
    <property type="match status" value="1"/>
</dbReference>
<keyword evidence="3" id="KW-0812">Transmembrane</keyword>
<keyword evidence="2" id="KW-0175">Coiled coil</keyword>
<dbReference type="CDD" id="cd01949">
    <property type="entry name" value="GGDEF"/>
    <property type="match status" value="1"/>
</dbReference>
<dbReference type="PANTHER" id="PTHR45138">
    <property type="entry name" value="REGULATORY COMPONENTS OF SENSORY TRANSDUCTION SYSTEM"/>
    <property type="match status" value="1"/>
</dbReference>
<feature type="transmembrane region" description="Helical" evidence="3">
    <location>
        <begin position="199"/>
        <end position="217"/>
    </location>
</feature>
<reference evidence="6 7" key="1">
    <citation type="submission" date="2021-03" db="EMBL/GenBank/DDBJ databases">
        <title>Genome sequencing of Marinobacter sp. LPB0319.</title>
        <authorList>
            <person name="Kim J."/>
        </authorList>
    </citation>
    <scope>NUCLEOTIDE SEQUENCE [LARGE SCALE GENOMIC DNA]</scope>
    <source>
        <strain evidence="6 7">LPB0319</strain>
    </source>
</reference>
<dbReference type="InterPro" id="IPR000160">
    <property type="entry name" value="GGDEF_dom"/>
</dbReference>
<name>A0ABX7MR49_9GAMM</name>
<dbReference type="Proteomes" id="UP000663555">
    <property type="component" value="Chromosome"/>
</dbReference>
<dbReference type="PANTHER" id="PTHR45138:SF24">
    <property type="entry name" value="DIGUANYLATE CYCLASE DGCC-RELATED"/>
    <property type="match status" value="1"/>
</dbReference>
<dbReference type="Pfam" id="PF00990">
    <property type="entry name" value="GGDEF"/>
    <property type="match status" value="1"/>
</dbReference>
<evidence type="ECO:0000256" key="3">
    <source>
        <dbReference type="SAM" id="Phobius"/>
    </source>
</evidence>
<feature type="domain" description="GGDEF" evidence="5">
    <location>
        <begin position="475"/>
        <end position="609"/>
    </location>
</feature>
<keyword evidence="3" id="KW-1133">Transmembrane helix</keyword>
<gene>
    <name evidence="6" type="ORF">LPB19_10165</name>
</gene>
<feature type="transmembrane region" description="Helical" evidence="3">
    <location>
        <begin position="256"/>
        <end position="275"/>
    </location>
</feature>
<feature type="transmembrane region" description="Helical" evidence="3">
    <location>
        <begin position="344"/>
        <end position="365"/>
    </location>
</feature>
<evidence type="ECO:0000256" key="1">
    <source>
        <dbReference type="ARBA" id="ARBA00012528"/>
    </source>
</evidence>
<dbReference type="InterPro" id="IPR011622">
    <property type="entry name" value="7TMR_DISM_rcpt_extracell_dom2"/>
</dbReference>
<feature type="coiled-coil region" evidence="2">
    <location>
        <begin position="420"/>
        <end position="447"/>
    </location>
</feature>
<evidence type="ECO:0000256" key="4">
    <source>
        <dbReference type="SAM" id="SignalP"/>
    </source>
</evidence>
<dbReference type="Pfam" id="PF07695">
    <property type="entry name" value="7TMR-DISM_7TM"/>
    <property type="match status" value="1"/>
</dbReference>
<dbReference type="PROSITE" id="PS50887">
    <property type="entry name" value="GGDEF"/>
    <property type="match status" value="1"/>
</dbReference>